<dbReference type="PANTHER" id="PTHR22902">
    <property type="entry name" value="SESQUIPEDALIAN"/>
    <property type="match status" value="1"/>
</dbReference>
<dbReference type="Pfam" id="PF00169">
    <property type="entry name" value="PH"/>
    <property type="match status" value="1"/>
</dbReference>
<dbReference type="SUPFAM" id="SSF50729">
    <property type="entry name" value="PH domain-like"/>
    <property type="match status" value="1"/>
</dbReference>
<evidence type="ECO:0000313" key="3">
    <source>
        <dbReference type="EMBL" id="JAC86065.1"/>
    </source>
</evidence>
<feature type="domain" description="PH" evidence="2">
    <location>
        <begin position="17"/>
        <end position="113"/>
    </location>
</feature>
<dbReference type="GO" id="GO:0001881">
    <property type="term" value="P:receptor recycling"/>
    <property type="evidence" value="ECO:0007669"/>
    <property type="project" value="TreeGrafter"/>
</dbReference>
<evidence type="ECO:0000256" key="1">
    <source>
        <dbReference type="SAM" id="MobiDB-lite"/>
    </source>
</evidence>
<dbReference type="SMART" id="SM00233">
    <property type="entry name" value="PH"/>
    <property type="match status" value="1"/>
</dbReference>
<proteinExistence type="evidence at transcript level"/>
<organism evidence="3">
    <name type="scientific">Panstrongylus megistus</name>
    <dbReference type="NCBI Taxonomy" id="65343"/>
    <lineage>
        <taxon>Eukaryota</taxon>
        <taxon>Metazoa</taxon>
        <taxon>Ecdysozoa</taxon>
        <taxon>Arthropoda</taxon>
        <taxon>Hexapoda</taxon>
        <taxon>Insecta</taxon>
        <taxon>Pterygota</taxon>
        <taxon>Neoptera</taxon>
        <taxon>Paraneoptera</taxon>
        <taxon>Hemiptera</taxon>
        <taxon>Heteroptera</taxon>
        <taxon>Panheteroptera</taxon>
        <taxon>Cimicomorpha</taxon>
        <taxon>Reduviidae</taxon>
        <taxon>Triatominae</taxon>
        <taxon>Panstrongylus</taxon>
    </lineage>
</organism>
<dbReference type="GO" id="GO:0055037">
    <property type="term" value="C:recycling endosome"/>
    <property type="evidence" value="ECO:0007669"/>
    <property type="project" value="TreeGrafter"/>
</dbReference>
<protein>
    <submittedName>
        <fullName evidence="3">Putative pleckstrin similarity domain protein</fullName>
    </submittedName>
</protein>
<accession>A0A069DQA4</accession>
<dbReference type="EMBL" id="GBGD01002824">
    <property type="protein sequence ID" value="JAC86065.1"/>
    <property type="molecule type" value="mRNA"/>
</dbReference>
<dbReference type="Gene3D" id="2.30.29.30">
    <property type="entry name" value="Pleckstrin-homology domain (PH domain)/Phosphotyrosine-binding domain (PTB)"/>
    <property type="match status" value="1"/>
</dbReference>
<dbReference type="GO" id="GO:0005769">
    <property type="term" value="C:early endosome"/>
    <property type="evidence" value="ECO:0007669"/>
    <property type="project" value="TreeGrafter"/>
</dbReference>
<dbReference type="InterPro" id="IPR001849">
    <property type="entry name" value="PH_domain"/>
</dbReference>
<dbReference type="AlphaFoldDB" id="A0A069DQA4"/>
<dbReference type="InterPro" id="IPR045188">
    <property type="entry name" value="Boi1/Boi2-like"/>
</dbReference>
<evidence type="ECO:0000259" key="2">
    <source>
        <dbReference type="PROSITE" id="PS50003"/>
    </source>
</evidence>
<dbReference type="PROSITE" id="PS50003">
    <property type="entry name" value="PH_DOMAIN"/>
    <property type="match status" value="1"/>
</dbReference>
<dbReference type="FunFam" id="2.30.29.30:FF:000378">
    <property type="entry name" value="Uncharacterized protein, isoform A"/>
    <property type="match status" value="1"/>
</dbReference>
<reference evidence="3" key="1">
    <citation type="journal article" date="2015" name="J. Med. Entomol.">
        <title>A Deep Insight Into the Sialotranscriptome of the Chagas Disease Vector, Panstrongylus megistus (Hemiptera: Heteroptera).</title>
        <authorList>
            <person name="Ribeiro J.M."/>
            <person name="Schwarz A."/>
            <person name="Francischetti I.M."/>
        </authorList>
    </citation>
    <scope>NUCLEOTIDE SEQUENCE</scope>
    <source>
        <tissue evidence="3">Salivary glands</tissue>
    </source>
</reference>
<dbReference type="InterPro" id="IPR011993">
    <property type="entry name" value="PH-like_dom_sf"/>
</dbReference>
<dbReference type="GO" id="GO:0042147">
    <property type="term" value="P:retrograde transport, endosome to Golgi"/>
    <property type="evidence" value="ECO:0007669"/>
    <property type="project" value="TreeGrafter"/>
</dbReference>
<dbReference type="CDD" id="cd13288">
    <property type="entry name" value="PH_Ses"/>
    <property type="match status" value="1"/>
</dbReference>
<dbReference type="GO" id="GO:0005829">
    <property type="term" value="C:cytosol"/>
    <property type="evidence" value="ECO:0007669"/>
    <property type="project" value="GOC"/>
</dbReference>
<name>A0A069DQA4_9HEMI</name>
<sequence>MKINDKNLSAFAVSLNGIDREGWLVKRGEINKAFQKRWFVLKGNLLFYFDKRYDKEPTGVIILEGCTIELAEDDGQFGFKIVFHGQGNRTYILVADSQDSMEQWMKALACASYDYIKLMVSELQRQLEEMEVNVPLSNEEDNPSGHPVPPPRTRHNPFNRAHASGSHCRSHSIRSAPGRTDHDNYRQKITFRELHNIYSRRILQDFNEWKYQQRQLQQPLIQL</sequence>
<dbReference type="GO" id="GO:0007032">
    <property type="term" value="P:endosome organization"/>
    <property type="evidence" value="ECO:0007669"/>
    <property type="project" value="TreeGrafter"/>
</dbReference>
<dbReference type="GO" id="GO:0005802">
    <property type="term" value="C:trans-Golgi network"/>
    <property type="evidence" value="ECO:0007669"/>
    <property type="project" value="TreeGrafter"/>
</dbReference>
<feature type="region of interest" description="Disordered" evidence="1">
    <location>
        <begin position="136"/>
        <end position="183"/>
    </location>
</feature>
<dbReference type="PANTHER" id="PTHR22902:SF53">
    <property type="entry name" value="INOSITOL PHOSPHATASE INTERACTING PROTEIN, ISOFORM A"/>
    <property type="match status" value="1"/>
</dbReference>